<keyword evidence="3" id="KW-1185">Reference proteome</keyword>
<accession>A0A212S0V0</accession>
<dbReference type="EMBL" id="FYEH01000004">
    <property type="protein sequence ID" value="SNB65600.1"/>
    <property type="molecule type" value="Genomic_DNA"/>
</dbReference>
<dbReference type="EMBL" id="FYEH01000019">
    <property type="protein sequence ID" value="SNB78591.1"/>
    <property type="molecule type" value="Genomic_DNA"/>
</dbReference>
<sequence length="25" mass="2730">FAQAALNVDEAELVELFLNLAKPVD</sequence>
<feature type="non-terminal residue" evidence="2">
    <location>
        <position position="1"/>
    </location>
</feature>
<protein>
    <submittedName>
        <fullName evidence="2">Uncharacterized protein</fullName>
    </submittedName>
</protein>
<evidence type="ECO:0000313" key="3">
    <source>
        <dbReference type="Proteomes" id="UP000197065"/>
    </source>
</evidence>
<evidence type="ECO:0000313" key="2">
    <source>
        <dbReference type="EMBL" id="SNB78591.1"/>
    </source>
</evidence>
<proteinExistence type="predicted"/>
<dbReference type="AlphaFoldDB" id="A0A212S0V0"/>
<dbReference type="Proteomes" id="UP000197065">
    <property type="component" value="Unassembled WGS sequence"/>
</dbReference>
<name>A0A212S0V0_9PROT</name>
<evidence type="ECO:0000313" key="1">
    <source>
        <dbReference type="EMBL" id="SNB65600.1"/>
    </source>
</evidence>
<reference evidence="2 3" key="1">
    <citation type="submission" date="2017-06" db="EMBL/GenBank/DDBJ databases">
        <authorList>
            <person name="Kim H.J."/>
            <person name="Triplett B.A."/>
        </authorList>
    </citation>
    <scope>NUCLEOTIDE SEQUENCE [LARGE SCALE GENOMIC DNA]</scope>
    <source>
        <strain evidence="2 3">B29T1</strain>
    </source>
</reference>
<organism evidence="2 3">
    <name type="scientific">Arboricoccus pini</name>
    <dbReference type="NCBI Taxonomy" id="1963835"/>
    <lineage>
        <taxon>Bacteria</taxon>
        <taxon>Pseudomonadati</taxon>
        <taxon>Pseudomonadota</taxon>
        <taxon>Alphaproteobacteria</taxon>
        <taxon>Geminicoccales</taxon>
        <taxon>Geminicoccaceae</taxon>
        <taxon>Arboricoccus</taxon>
    </lineage>
</organism>
<gene>
    <name evidence="1" type="ORF">SAMN07250955_104310</name>
    <name evidence="2" type="ORF">SAMN07250955_1191</name>
</gene>